<dbReference type="Gene3D" id="3.10.290.10">
    <property type="entry name" value="RNA-binding S4 domain"/>
    <property type="match status" value="1"/>
</dbReference>
<keyword evidence="1" id="KW-0413">Isomerase</keyword>
<dbReference type="InterPro" id="IPR006145">
    <property type="entry name" value="PsdUridine_synth_RsuA/RluA"/>
</dbReference>
<dbReference type="InterPro" id="IPR042092">
    <property type="entry name" value="PsdUridine_s_RsuA/RluB/E/F_cat"/>
</dbReference>
<dbReference type="SUPFAM" id="SSF55120">
    <property type="entry name" value="Pseudouridine synthase"/>
    <property type="match status" value="1"/>
</dbReference>
<proteinExistence type="predicted"/>
<dbReference type="Gene3D" id="3.30.70.580">
    <property type="entry name" value="Pseudouridine synthase I, catalytic domain, N-terminal subdomain"/>
    <property type="match status" value="1"/>
</dbReference>
<protein>
    <submittedName>
        <fullName evidence="3">Pseudouridine synthase</fullName>
    </submittedName>
</protein>
<name>A0ABT5DXY7_9BACT</name>
<organism evidence="3 4">
    <name type="scientific">Nannocystis bainbridge</name>
    <dbReference type="NCBI Taxonomy" id="2995303"/>
    <lineage>
        <taxon>Bacteria</taxon>
        <taxon>Pseudomonadati</taxon>
        <taxon>Myxococcota</taxon>
        <taxon>Polyangia</taxon>
        <taxon>Nannocystales</taxon>
        <taxon>Nannocystaceae</taxon>
        <taxon>Nannocystis</taxon>
    </lineage>
</organism>
<sequence>MPRLDLLIAHNLNLSRGQVTRAVRFGRVRTPEGEPLRDPGLKIAPSALPQTVLFDHQPLTLRVRYHLLQHKPVGVVTALRDDRHQTAYDLVREAPLGRDLRAVGRLDLDTSGLLLWTTEGALLHRLTHPRYAVRRTYQAALTGPWRAPPPDLELDDGHRPEILDLLPLAEGEAHPGLQVPRGTGALASITIASGKFHEVRRIFAALGAEVLGLCRVSFGPLELPRDLPAGEHRELDLHALFAGTLHPAPLAADDDDAPEDLPAPLDE</sequence>
<dbReference type="EMBL" id="JAQNDL010000001">
    <property type="protein sequence ID" value="MDC0718463.1"/>
    <property type="molecule type" value="Genomic_DNA"/>
</dbReference>
<reference evidence="3 4" key="1">
    <citation type="submission" date="2022-11" db="EMBL/GenBank/DDBJ databases">
        <title>Minimal conservation of predation-associated metabolite biosynthetic gene clusters underscores biosynthetic potential of Myxococcota including descriptions for ten novel species: Archangium lansinium sp. nov., Myxococcus landrumus sp. nov., Nannocystis bai.</title>
        <authorList>
            <person name="Ahearne A."/>
            <person name="Stevens C."/>
            <person name="Dowd S."/>
        </authorList>
    </citation>
    <scope>NUCLEOTIDE SEQUENCE [LARGE SCALE GENOMIC DNA]</scope>
    <source>
        <strain evidence="3 4">BB15-2</strain>
    </source>
</reference>
<evidence type="ECO:0000256" key="1">
    <source>
        <dbReference type="ARBA" id="ARBA00023235"/>
    </source>
</evidence>
<keyword evidence="4" id="KW-1185">Reference proteome</keyword>
<dbReference type="PANTHER" id="PTHR47683">
    <property type="entry name" value="PSEUDOURIDINE SYNTHASE FAMILY PROTEIN-RELATED"/>
    <property type="match status" value="1"/>
</dbReference>
<evidence type="ECO:0000259" key="2">
    <source>
        <dbReference type="Pfam" id="PF00849"/>
    </source>
</evidence>
<dbReference type="PANTHER" id="PTHR47683:SF2">
    <property type="entry name" value="RNA-BINDING S4 DOMAIN-CONTAINING PROTEIN"/>
    <property type="match status" value="1"/>
</dbReference>
<dbReference type="InterPro" id="IPR020103">
    <property type="entry name" value="PsdUridine_synth_cat_dom_sf"/>
</dbReference>
<gene>
    <name evidence="3" type="ORF">POL25_16255</name>
</gene>
<dbReference type="RefSeq" id="WP_272086942.1">
    <property type="nucleotide sequence ID" value="NZ_JAQNDL010000001.1"/>
</dbReference>
<evidence type="ECO:0000313" key="3">
    <source>
        <dbReference type="EMBL" id="MDC0718463.1"/>
    </source>
</evidence>
<comment type="caution">
    <text evidence="3">The sequence shown here is derived from an EMBL/GenBank/DDBJ whole genome shotgun (WGS) entry which is preliminary data.</text>
</comment>
<feature type="domain" description="Pseudouridine synthase RsuA/RluA-like" evidence="2">
    <location>
        <begin position="66"/>
        <end position="205"/>
    </location>
</feature>
<dbReference type="InterPro" id="IPR036986">
    <property type="entry name" value="S4_RNA-bd_sf"/>
</dbReference>
<dbReference type="InterPro" id="IPR050343">
    <property type="entry name" value="RsuA_PseudoU_synthase"/>
</dbReference>
<dbReference type="Proteomes" id="UP001221686">
    <property type="component" value="Unassembled WGS sequence"/>
</dbReference>
<dbReference type="Gene3D" id="3.30.70.1560">
    <property type="entry name" value="Alpha-L RNA-binding motif"/>
    <property type="match status" value="1"/>
</dbReference>
<dbReference type="Pfam" id="PF00849">
    <property type="entry name" value="PseudoU_synth_2"/>
    <property type="match status" value="1"/>
</dbReference>
<evidence type="ECO:0000313" key="4">
    <source>
        <dbReference type="Proteomes" id="UP001221686"/>
    </source>
</evidence>
<accession>A0ABT5DXY7</accession>
<dbReference type="InterPro" id="IPR020094">
    <property type="entry name" value="TruA/RsuA/RluB/E/F_N"/>
</dbReference>